<dbReference type="InterPro" id="IPR008173">
    <property type="entry name" value="Adenylyl_cyclase_CyaB"/>
</dbReference>
<organism evidence="2 3">
    <name type="scientific">Alloacidobacterium dinghuense</name>
    <dbReference type="NCBI Taxonomy" id="2763107"/>
    <lineage>
        <taxon>Bacteria</taxon>
        <taxon>Pseudomonadati</taxon>
        <taxon>Acidobacteriota</taxon>
        <taxon>Terriglobia</taxon>
        <taxon>Terriglobales</taxon>
        <taxon>Acidobacteriaceae</taxon>
        <taxon>Alloacidobacterium</taxon>
    </lineage>
</organism>
<dbReference type="PROSITE" id="PS51707">
    <property type="entry name" value="CYTH"/>
    <property type="match status" value="1"/>
</dbReference>
<evidence type="ECO:0000259" key="1">
    <source>
        <dbReference type="PROSITE" id="PS51707"/>
    </source>
</evidence>
<dbReference type="AlphaFoldDB" id="A0A7G8BQV4"/>
<dbReference type="KEGG" id="adin:H7849_11045"/>
<dbReference type="Pfam" id="PF01928">
    <property type="entry name" value="CYTH"/>
    <property type="match status" value="1"/>
</dbReference>
<proteinExistence type="predicted"/>
<evidence type="ECO:0000313" key="3">
    <source>
        <dbReference type="Proteomes" id="UP000515312"/>
    </source>
</evidence>
<dbReference type="PANTHER" id="PTHR21028:SF2">
    <property type="entry name" value="CYTH DOMAIN-CONTAINING PROTEIN"/>
    <property type="match status" value="1"/>
</dbReference>
<gene>
    <name evidence="2" type="ORF">H7849_11045</name>
</gene>
<dbReference type="CDD" id="cd07890">
    <property type="entry name" value="CYTH-like_AC_IV-like"/>
    <property type="match status" value="1"/>
</dbReference>
<dbReference type="Proteomes" id="UP000515312">
    <property type="component" value="Chromosome"/>
</dbReference>
<dbReference type="InterPro" id="IPR033469">
    <property type="entry name" value="CYTH-like_dom_sf"/>
</dbReference>
<reference evidence="2 3" key="1">
    <citation type="submission" date="2020-08" db="EMBL/GenBank/DDBJ databases">
        <title>Edaphobacter telluris sp. nov. and Acidobacterium dinghuensis sp. nov., two acidobacteria isolated from forest soil.</title>
        <authorList>
            <person name="Fu J."/>
            <person name="Qiu L."/>
        </authorList>
    </citation>
    <scope>NUCLEOTIDE SEQUENCE [LARGE SCALE GENOMIC DNA]</scope>
    <source>
        <strain evidence="2">4Y35</strain>
    </source>
</reference>
<protein>
    <submittedName>
        <fullName evidence="2">Class IV adenylate cyclase</fullName>
    </submittedName>
</protein>
<dbReference type="InterPro" id="IPR023577">
    <property type="entry name" value="CYTH_domain"/>
</dbReference>
<accession>A0A7G8BQV4</accession>
<dbReference type="EMBL" id="CP060394">
    <property type="protein sequence ID" value="QNI34924.1"/>
    <property type="molecule type" value="Genomic_DNA"/>
</dbReference>
<name>A0A7G8BQV4_9BACT</name>
<dbReference type="Gene3D" id="2.40.320.10">
    <property type="entry name" value="Hypothetical Protein Pfu-838710-001"/>
    <property type="match status" value="1"/>
</dbReference>
<evidence type="ECO:0000313" key="2">
    <source>
        <dbReference type="EMBL" id="QNI34924.1"/>
    </source>
</evidence>
<dbReference type="PANTHER" id="PTHR21028">
    <property type="entry name" value="SI:CH211-156B7.4"/>
    <property type="match status" value="1"/>
</dbReference>
<feature type="domain" description="CYTH" evidence="1">
    <location>
        <begin position="3"/>
        <end position="171"/>
    </location>
</feature>
<keyword evidence="3" id="KW-1185">Reference proteome</keyword>
<sequence length="192" mass="21833">MSADEIEVKFRVADPPALERKLVAAGFRRITPRTFEKNVLFDTPDRRLRAQQSILRVRQYGERWVVTHKCLPQNNDPVARHKHRIETETEVKDGDAMSVIFSQIGYAPAFTYEKWRTEYADASGHCVIDETPIGLFAELEGPREWIDAMAQRLGLDPGELITLSYGRLFEEWRAATGSAATDLTFAAIPQPK</sequence>
<dbReference type="SMART" id="SM01118">
    <property type="entry name" value="CYTH"/>
    <property type="match status" value="1"/>
</dbReference>
<dbReference type="SUPFAM" id="SSF55154">
    <property type="entry name" value="CYTH-like phosphatases"/>
    <property type="match status" value="1"/>
</dbReference>